<organism evidence="3 4">
    <name type="scientific">Pararobbsia alpina</name>
    <dbReference type="NCBI Taxonomy" id="621374"/>
    <lineage>
        <taxon>Bacteria</taxon>
        <taxon>Pseudomonadati</taxon>
        <taxon>Pseudomonadota</taxon>
        <taxon>Betaproteobacteria</taxon>
        <taxon>Burkholderiales</taxon>
        <taxon>Burkholderiaceae</taxon>
        <taxon>Pararobbsia</taxon>
    </lineage>
</organism>
<gene>
    <name evidence="3" type="ORF">LMG28138_04615</name>
</gene>
<keyword evidence="1" id="KW-0732">Signal</keyword>
<name>A0A6S7BGY9_9BURK</name>
<evidence type="ECO:0000256" key="1">
    <source>
        <dbReference type="SAM" id="SignalP"/>
    </source>
</evidence>
<proteinExistence type="predicted"/>
<feature type="chain" id="PRO_5028954906" description="ABC-type transport auxiliary lipoprotein component domain-containing protein" evidence="1">
    <location>
        <begin position="26"/>
        <end position="194"/>
    </location>
</feature>
<sequence>MRRQYLPLVVTLAAATLVGCTTQNASFYTLSQEAPGENARPVTQLTVVVGSVTVPELVDRPQIVVSTGANQVHIDEFARWAEPLKRQIPRVVAGDLAQILNSARVSASPMAGDATVWRVRLDVQRFDAAPGDAVTVDVVWSVSVTGKGSPLSGRTTVREPCASADYDALVAAWSKALAIVSGEIGAAISTASAS</sequence>
<protein>
    <recommendedName>
        <fullName evidence="2">ABC-type transport auxiliary lipoprotein component domain-containing protein</fullName>
    </recommendedName>
</protein>
<dbReference type="InterPro" id="IPR005586">
    <property type="entry name" value="ABC_trans_aux"/>
</dbReference>
<keyword evidence="4" id="KW-1185">Reference proteome</keyword>
<dbReference type="Proteomes" id="UP000494115">
    <property type="component" value="Unassembled WGS sequence"/>
</dbReference>
<dbReference type="RefSeq" id="WP_175107250.1">
    <property type="nucleotide sequence ID" value="NZ_CADIKM010000032.1"/>
</dbReference>
<dbReference type="Pfam" id="PF03886">
    <property type="entry name" value="ABC_trans_aux"/>
    <property type="match status" value="1"/>
</dbReference>
<dbReference type="AlphaFoldDB" id="A0A6S7BGY9"/>
<feature type="signal peptide" evidence="1">
    <location>
        <begin position="1"/>
        <end position="25"/>
    </location>
</feature>
<evidence type="ECO:0000259" key="2">
    <source>
        <dbReference type="Pfam" id="PF03886"/>
    </source>
</evidence>
<dbReference type="EMBL" id="CADIKM010000032">
    <property type="protein sequence ID" value="CAB3799225.1"/>
    <property type="molecule type" value="Genomic_DNA"/>
</dbReference>
<reference evidence="3 4" key="1">
    <citation type="submission" date="2020-04" db="EMBL/GenBank/DDBJ databases">
        <authorList>
            <person name="De Canck E."/>
        </authorList>
    </citation>
    <scope>NUCLEOTIDE SEQUENCE [LARGE SCALE GENOMIC DNA]</scope>
    <source>
        <strain evidence="3 4">LMG 28138</strain>
    </source>
</reference>
<evidence type="ECO:0000313" key="3">
    <source>
        <dbReference type="EMBL" id="CAB3799225.1"/>
    </source>
</evidence>
<dbReference type="PROSITE" id="PS51257">
    <property type="entry name" value="PROKAR_LIPOPROTEIN"/>
    <property type="match status" value="1"/>
</dbReference>
<dbReference type="Gene3D" id="3.40.50.10610">
    <property type="entry name" value="ABC-type transport auxiliary lipoprotein component"/>
    <property type="match status" value="1"/>
</dbReference>
<evidence type="ECO:0000313" key="4">
    <source>
        <dbReference type="Proteomes" id="UP000494115"/>
    </source>
</evidence>
<feature type="domain" description="ABC-type transport auxiliary lipoprotein component" evidence="2">
    <location>
        <begin position="28"/>
        <end position="184"/>
    </location>
</feature>
<dbReference type="SUPFAM" id="SSF159594">
    <property type="entry name" value="XCC0632-like"/>
    <property type="match status" value="1"/>
</dbReference>
<accession>A0A6S7BGY9</accession>